<dbReference type="EMBL" id="WCTL01000006">
    <property type="protein sequence ID" value="KAB4237364.1"/>
    <property type="molecule type" value="Genomic_DNA"/>
</dbReference>
<comment type="caution">
    <text evidence="4">The sequence shown here is derived from an EMBL/GenBank/DDBJ whole genome shotgun (WGS) entry which is preliminary data.</text>
</comment>
<name>A0A139JU98_BACUN</name>
<evidence type="ECO:0000256" key="1">
    <source>
        <dbReference type="ARBA" id="ARBA00022676"/>
    </source>
</evidence>
<dbReference type="GO" id="GO:0016758">
    <property type="term" value="F:hexosyltransferase activity"/>
    <property type="evidence" value="ECO:0007669"/>
    <property type="project" value="UniProtKB-ARBA"/>
</dbReference>
<gene>
    <name evidence="4" type="ORF">GAP47_08780</name>
</gene>
<dbReference type="RefSeq" id="WP_061412827.1">
    <property type="nucleotide sequence ID" value="NZ_JBCHIT010000001.1"/>
</dbReference>
<evidence type="ECO:0000259" key="3">
    <source>
        <dbReference type="Pfam" id="PF00535"/>
    </source>
</evidence>
<dbReference type="PANTHER" id="PTHR22916:SF51">
    <property type="entry name" value="GLYCOSYLTRANSFERASE EPSH-RELATED"/>
    <property type="match status" value="1"/>
</dbReference>
<organism evidence="4 5">
    <name type="scientific">Bacteroides uniformis</name>
    <dbReference type="NCBI Taxonomy" id="820"/>
    <lineage>
        <taxon>Bacteria</taxon>
        <taxon>Pseudomonadati</taxon>
        <taxon>Bacteroidota</taxon>
        <taxon>Bacteroidia</taxon>
        <taxon>Bacteroidales</taxon>
        <taxon>Bacteroidaceae</taxon>
        <taxon>Bacteroides</taxon>
    </lineage>
</organism>
<dbReference type="Proteomes" id="UP000462376">
    <property type="component" value="Unassembled WGS sequence"/>
</dbReference>
<dbReference type="PANTHER" id="PTHR22916">
    <property type="entry name" value="GLYCOSYLTRANSFERASE"/>
    <property type="match status" value="1"/>
</dbReference>
<accession>A0A139JU98</accession>
<dbReference type="Pfam" id="PF00535">
    <property type="entry name" value="Glycos_transf_2"/>
    <property type="match status" value="1"/>
</dbReference>
<feature type="domain" description="Glycosyltransferase 2-like" evidence="3">
    <location>
        <begin position="5"/>
        <end position="168"/>
    </location>
</feature>
<dbReference type="AlphaFoldDB" id="A0A139JU98"/>
<protein>
    <submittedName>
        <fullName evidence="4">Glycosyltransferase family 2 protein</fullName>
    </submittedName>
</protein>
<dbReference type="InterPro" id="IPR001173">
    <property type="entry name" value="Glyco_trans_2-like"/>
</dbReference>
<evidence type="ECO:0000313" key="4">
    <source>
        <dbReference type="EMBL" id="KAB4237364.1"/>
    </source>
</evidence>
<evidence type="ECO:0000256" key="2">
    <source>
        <dbReference type="ARBA" id="ARBA00022679"/>
    </source>
</evidence>
<evidence type="ECO:0000313" key="5">
    <source>
        <dbReference type="Proteomes" id="UP000462376"/>
    </source>
</evidence>
<reference evidence="4 5" key="1">
    <citation type="journal article" date="2019" name="Nat. Med.">
        <title>A library of human gut bacterial isolates paired with longitudinal multiomics data enables mechanistic microbiome research.</title>
        <authorList>
            <person name="Poyet M."/>
            <person name="Groussin M."/>
            <person name="Gibbons S.M."/>
            <person name="Avila-Pacheco J."/>
            <person name="Jiang X."/>
            <person name="Kearney S.M."/>
            <person name="Perrotta A.R."/>
            <person name="Berdy B."/>
            <person name="Zhao S."/>
            <person name="Lieberman T.D."/>
            <person name="Swanson P.K."/>
            <person name="Smith M."/>
            <person name="Roesemann S."/>
            <person name="Alexander J.E."/>
            <person name="Rich S.A."/>
            <person name="Livny J."/>
            <person name="Vlamakis H."/>
            <person name="Clish C."/>
            <person name="Bullock K."/>
            <person name="Deik A."/>
            <person name="Scott J."/>
            <person name="Pierce K.A."/>
            <person name="Xavier R.J."/>
            <person name="Alm E.J."/>
        </authorList>
    </citation>
    <scope>NUCLEOTIDE SEQUENCE [LARGE SCALE GENOMIC DNA]</scope>
    <source>
        <strain evidence="4 5">BIOML-A5</strain>
    </source>
</reference>
<proteinExistence type="predicted"/>
<keyword evidence="2 4" id="KW-0808">Transferase</keyword>
<sequence>MYRVSVIIPIYKVEKYIERCAISLLEQTLPDIEIIFVDDCSPDDSMRLLDSVLLKYSDLFPNIKIIHHEVNSGSAVARITGIKAAEGEYIAFCDSDDWVDKEMYAYLYSGAQASGADMVYSNYVVEFEKKHLISNLPRIEDIVQYRMSLLYGTLPSFSCIRLYKRSIFMDNLHLLYKPGVNMWEDARMNILLAPYLKRVAYVPFAGYHYNQCNENAYTHLWSEKSRSNVAEVVADVTNGIGSQADYTLPLCFFRLNALYSIFSHSTLLQIKQFEWEYMQDIPYIWKHPNMSFANKLYLFLLGHRFFYIATAWMKLKRNIRKMILK</sequence>
<dbReference type="CDD" id="cd00761">
    <property type="entry name" value="Glyco_tranf_GTA_type"/>
    <property type="match status" value="1"/>
</dbReference>
<keyword evidence="1" id="KW-0328">Glycosyltransferase</keyword>
<dbReference type="InterPro" id="IPR029044">
    <property type="entry name" value="Nucleotide-diphossugar_trans"/>
</dbReference>
<dbReference type="SUPFAM" id="SSF53448">
    <property type="entry name" value="Nucleotide-diphospho-sugar transferases"/>
    <property type="match status" value="1"/>
</dbReference>
<dbReference type="Gene3D" id="3.90.550.10">
    <property type="entry name" value="Spore Coat Polysaccharide Biosynthesis Protein SpsA, Chain A"/>
    <property type="match status" value="1"/>
</dbReference>